<protein>
    <recommendedName>
        <fullName evidence="3">Recombinase</fullName>
    </recommendedName>
</protein>
<dbReference type="EMBL" id="AP012046">
    <property type="protein sequence ID" value="BAK95166.1"/>
    <property type="molecule type" value="Genomic_DNA"/>
</dbReference>
<sequence length="227" mass="25859">MTEEQTSKEAEVKQELTFNEKLLHLIVELHAPKNQRNKFGNYNFRSAEDILEAVKPIAFKYGLLPNLTDEIVFIGERYYVKATASITDGENHAKSKAFARESEAKKGMDESQISGTASSYARKYAMNGLYLIDDNKDADTNEYKQQNDSNKTKKITKTQATALNNKISNLAGLVKEKRNENITGQEMTEKLTKACFSKKMSIESLNIEQFNKANEQADKWEAMYKKM</sequence>
<proteinExistence type="predicted"/>
<dbReference type="KEGG" id="thl:TEH_18390"/>
<organism evidence="1 2">
    <name type="scientific">Tetragenococcus halophilus (strain DSM 20338 / JCM 20259 / NCIMB 9735 / NBRC 12172)</name>
    <name type="common">Pediococcus halophilus</name>
    <dbReference type="NCBI Taxonomy" id="945021"/>
    <lineage>
        <taxon>Bacteria</taxon>
        <taxon>Bacillati</taxon>
        <taxon>Bacillota</taxon>
        <taxon>Bacilli</taxon>
        <taxon>Lactobacillales</taxon>
        <taxon>Enterococcaceae</taxon>
        <taxon>Tetragenococcus</taxon>
    </lineage>
</organism>
<dbReference type="RefSeq" id="WP_014125208.1">
    <property type="nucleotide sequence ID" value="NC_016052.1"/>
</dbReference>
<evidence type="ECO:0000313" key="2">
    <source>
        <dbReference type="Proteomes" id="UP000002663"/>
    </source>
</evidence>
<dbReference type="Proteomes" id="UP000002663">
    <property type="component" value="Chromosome"/>
</dbReference>
<dbReference type="InterPro" id="IPR007499">
    <property type="entry name" value="ERF_bacteria_virus"/>
</dbReference>
<evidence type="ECO:0008006" key="3">
    <source>
        <dbReference type="Google" id="ProtNLM"/>
    </source>
</evidence>
<accession>A0AAN1SIM9</accession>
<reference evidence="1 2" key="1">
    <citation type="submission" date="2011-01" db="EMBL/GenBank/DDBJ databases">
        <title>Whole genome sequence of Tetragenococcus halophilus NBRC 12172.</title>
        <authorList>
            <person name="Nakazawa H."/>
            <person name="Omata S."/>
            <person name="Koga C."/>
            <person name="Watanabe Y."/>
            <person name="Katano Y."/>
            <person name="Ito N."/>
            <person name="Tsukatani N."/>
            <person name="Ankai A."/>
            <person name="Oguchi A."/>
            <person name="Fukui S."/>
            <person name="Yashiro I."/>
            <person name="Kamata S."/>
            <person name="Hashimoto Y."/>
            <person name="Yamazaki J."/>
            <person name="Taguchi H."/>
            <person name="Tanaka A."/>
            <person name="Koyama T."/>
            <person name="Ichige A."/>
            <person name="Hanya Y."/>
            <person name="Tanikawa S."/>
            <person name="Yamazaki S."/>
            <person name="Fujita N."/>
        </authorList>
    </citation>
    <scope>NUCLEOTIDE SEQUENCE [LARGE SCALE GENOMIC DNA]</scope>
    <source>
        <strain evidence="2">DSM 20338 / JCM 20259 / NCIMB 9735 / NBRC 12172</strain>
    </source>
</reference>
<evidence type="ECO:0000313" key="1">
    <source>
        <dbReference type="EMBL" id="BAK95166.1"/>
    </source>
</evidence>
<dbReference type="AlphaFoldDB" id="A0AAN1SIM9"/>
<dbReference type="Pfam" id="PF04404">
    <property type="entry name" value="ERF"/>
    <property type="match status" value="1"/>
</dbReference>
<gene>
    <name evidence="1" type="ordered locus">TEH_18390</name>
</gene>
<name>A0AAN1SIM9_TETHN</name>